<reference evidence="5 6" key="1">
    <citation type="submission" date="2024-04" db="EMBL/GenBank/DDBJ databases">
        <title>The reference genome of an endangered Asteraceae, Deinandra increscens subsp. villosa, native to the Central Coast of California.</title>
        <authorList>
            <person name="Guilliams M."/>
            <person name="Hasenstab-Lehman K."/>
            <person name="Meyer R."/>
            <person name="Mcevoy S."/>
        </authorList>
    </citation>
    <scope>NUCLEOTIDE SEQUENCE [LARGE SCALE GENOMIC DNA]</scope>
    <source>
        <tissue evidence="5">Leaf</tissue>
    </source>
</reference>
<feature type="signal peptide" evidence="3">
    <location>
        <begin position="1"/>
        <end position="22"/>
    </location>
</feature>
<feature type="region of interest" description="Disordered" evidence="2">
    <location>
        <begin position="324"/>
        <end position="357"/>
    </location>
</feature>
<dbReference type="GO" id="GO:0008234">
    <property type="term" value="F:cysteine-type peptidase activity"/>
    <property type="evidence" value="ECO:0007669"/>
    <property type="project" value="InterPro"/>
</dbReference>
<dbReference type="GO" id="GO:0006508">
    <property type="term" value="P:proteolysis"/>
    <property type="evidence" value="ECO:0007669"/>
    <property type="project" value="InterPro"/>
</dbReference>
<keyword evidence="6" id="KW-1185">Reference proteome</keyword>
<evidence type="ECO:0000256" key="3">
    <source>
        <dbReference type="SAM" id="SignalP"/>
    </source>
</evidence>
<protein>
    <recommendedName>
        <fullName evidence="4">Cathepsin propeptide inhibitor domain-containing protein</fullName>
    </recommendedName>
</protein>
<dbReference type="Proteomes" id="UP001408789">
    <property type="component" value="Unassembled WGS sequence"/>
</dbReference>
<evidence type="ECO:0000256" key="1">
    <source>
        <dbReference type="ARBA" id="ARBA00008455"/>
    </source>
</evidence>
<dbReference type="Pfam" id="PF08246">
    <property type="entry name" value="Inhibitor_I29"/>
    <property type="match status" value="1"/>
</dbReference>
<dbReference type="InterPro" id="IPR000668">
    <property type="entry name" value="Peptidase_C1A_C"/>
</dbReference>
<dbReference type="AlphaFoldDB" id="A0AAP0C6R3"/>
<dbReference type="Pfam" id="PF00112">
    <property type="entry name" value="Peptidase_C1"/>
    <property type="match status" value="1"/>
</dbReference>
<feature type="compositionally biased region" description="Acidic residues" evidence="2">
    <location>
        <begin position="334"/>
        <end position="345"/>
    </location>
</feature>
<dbReference type="InterPro" id="IPR013201">
    <property type="entry name" value="Prot_inhib_I29"/>
</dbReference>
<dbReference type="SMART" id="SM00848">
    <property type="entry name" value="Inhibitor_I29"/>
    <property type="match status" value="1"/>
</dbReference>
<evidence type="ECO:0000313" key="6">
    <source>
        <dbReference type="Proteomes" id="UP001408789"/>
    </source>
</evidence>
<feature type="chain" id="PRO_5042866744" description="Cathepsin propeptide inhibitor domain-containing protein" evidence="3">
    <location>
        <begin position="23"/>
        <end position="357"/>
    </location>
</feature>
<comment type="caution">
    <text evidence="5">The sequence shown here is derived from an EMBL/GenBank/DDBJ whole genome shotgun (WGS) entry which is preliminary data.</text>
</comment>
<evidence type="ECO:0000256" key="2">
    <source>
        <dbReference type="SAM" id="MobiDB-lite"/>
    </source>
</evidence>
<dbReference type="InterPro" id="IPR013128">
    <property type="entry name" value="Peptidase_C1A"/>
</dbReference>
<evidence type="ECO:0000259" key="4">
    <source>
        <dbReference type="SMART" id="SM00848"/>
    </source>
</evidence>
<dbReference type="EMBL" id="JBCNJP010013131">
    <property type="protein sequence ID" value="KAK9048335.1"/>
    <property type="molecule type" value="Genomic_DNA"/>
</dbReference>
<dbReference type="InterPro" id="IPR038765">
    <property type="entry name" value="Papain-like_cys_pep_sf"/>
</dbReference>
<proteinExistence type="inferred from homology"/>
<comment type="similarity">
    <text evidence="1">Belongs to the peptidase C1 family.</text>
</comment>
<organism evidence="5 6">
    <name type="scientific">Deinandra increscens subsp. villosa</name>
    <dbReference type="NCBI Taxonomy" id="3103831"/>
    <lineage>
        <taxon>Eukaryota</taxon>
        <taxon>Viridiplantae</taxon>
        <taxon>Streptophyta</taxon>
        <taxon>Embryophyta</taxon>
        <taxon>Tracheophyta</taxon>
        <taxon>Spermatophyta</taxon>
        <taxon>Magnoliopsida</taxon>
        <taxon>eudicotyledons</taxon>
        <taxon>Gunneridae</taxon>
        <taxon>Pentapetalae</taxon>
        <taxon>asterids</taxon>
        <taxon>campanulids</taxon>
        <taxon>Asterales</taxon>
        <taxon>Asteraceae</taxon>
        <taxon>Asteroideae</taxon>
        <taxon>Heliantheae alliance</taxon>
        <taxon>Madieae</taxon>
        <taxon>Madiinae</taxon>
        <taxon>Deinandra</taxon>
    </lineage>
</organism>
<evidence type="ECO:0000313" key="5">
    <source>
        <dbReference type="EMBL" id="KAK9048335.1"/>
    </source>
</evidence>
<sequence length="357" mass="40290">MSSKTSLALLFFLASLLSHAASRLLSENSSYESHEQWMGRYGRNYKDAEEKELCSQIYQQNVQYIESFNNVMNKGYKLAVNEFTDLTNEEFRTARNIFKAHECSPSTNSAFRFENVTAVPSSVDWRKKGAVTPIKDQGQCASEYPSSFFNRSLIGEALDGGVLCSVKLLLNEGGGADFDVVYVGGLHVFLVFNQPEAADVFLKEKKQWWTKYFNSLDIWKGQAVPRLRIVGLRILGVPLHLRDDLTYDAIAKEFGKIIWPSQSSWMLGDCSRGLVHVLSDAWKASDETALIVWKDANYTVMIKEEAIPWNPTFVEEEVVTNPAVSPAIGKDGGVSDDWEEDEEWDDRFSQESAQAED</sequence>
<dbReference type="PANTHER" id="PTHR12411">
    <property type="entry name" value="CYSTEINE PROTEASE FAMILY C1-RELATED"/>
    <property type="match status" value="1"/>
</dbReference>
<dbReference type="Gene3D" id="3.90.70.10">
    <property type="entry name" value="Cysteine proteinases"/>
    <property type="match status" value="1"/>
</dbReference>
<gene>
    <name evidence="5" type="ORF">SSX86_032702</name>
</gene>
<dbReference type="SUPFAM" id="SSF54001">
    <property type="entry name" value="Cysteine proteinases"/>
    <property type="match status" value="1"/>
</dbReference>
<name>A0AAP0C6R3_9ASTR</name>
<keyword evidence="3" id="KW-0732">Signal</keyword>
<feature type="domain" description="Cathepsin propeptide inhibitor" evidence="4">
    <location>
        <begin position="34"/>
        <end position="91"/>
    </location>
</feature>
<accession>A0AAP0C6R3</accession>